<reference evidence="2" key="2">
    <citation type="journal article" date="2008" name="Nucleic Acids Res.">
        <title>The rice annotation project database (RAP-DB): 2008 update.</title>
        <authorList>
            <consortium name="The rice annotation project (RAP)"/>
        </authorList>
    </citation>
    <scope>GENOME REANNOTATION</scope>
    <source>
        <strain evidence="2">cv. Nipponbare</strain>
    </source>
</reference>
<gene>
    <name evidence="1" type="ordered locus">Os08g0451650</name>
</gene>
<proteinExistence type="predicted"/>
<evidence type="ECO:0000313" key="2">
    <source>
        <dbReference type="Proteomes" id="UP000000763"/>
    </source>
</evidence>
<dbReference type="AlphaFoldDB" id="C7J6C5"/>
<accession>C7J6C5</accession>
<sequence>MWQRHSREGNRHEASGGAQRCTCGLKLVPHGEGSNDRGPDPFIVPNNEPCPCYDILFMCE</sequence>
<dbReference type="EMBL" id="AP008214">
    <property type="protein sequence ID" value="BAH94334.1"/>
    <property type="molecule type" value="Genomic_DNA"/>
</dbReference>
<reference evidence="1 2" key="1">
    <citation type="journal article" date="2005" name="Nature">
        <title>The map-based sequence of the rice genome.</title>
        <authorList>
            <consortium name="International rice genome sequencing project (IRGSP)"/>
            <person name="Matsumoto T."/>
            <person name="Wu J."/>
            <person name="Kanamori H."/>
            <person name="Katayose Y."/>
            <person name="Fujisawa M."/>
            <person name="Namiki N."/>
            <person name="Mizuno H."/>
            <person name="Yamamoto K."/>
            <person name="Antonio B.A."/>
            <person name="Baba T."/>
            <person name="Sakata K."/>
            <person name="Nagamura Y."/>
            <person name="Aoki H."/>
            <person name="Arikawa K."/>
            <person name="Arita K."/>
            <person name="Bito T."/>
            <person name="Chiden Y."/>
            <person name="Fujitsuka N."/>
            <person name="Fukunaka R."/>
            <person name="Hamada M."/>
            <person name="Harada C."/>
            <person name="Hayashi A."/>
            <person name="Hijishita S."/>
            <person name="Honda M."/>
            <person name="Hosokawa S."/>
            <person name="Ichikawa Y."/>
            <person name="Idonuma A."/>
            <person name="Iijima M."/>
            <person name="Ikeda M."/>
            <person name="Ikeno M."/>
            <person name="Ito K."/>
            <person name="Ito S."/>
            <person name="Ito T."/>
            <person name="Ito Y."/>
            <person name="Ito Y."/>
            <person name="Iwabuchi A."/>
            <person name="Kamiya K."/>
            <person name="Karasawa W."/>
            <person name="Kurita K."/>
            <person name="Katagiri S."/>
            <person name="Kikuta A."/>
            <person name="Kobayashi H."/>
            <person name="Kobayashi N."/>
            <person name="Machita K."/>
            <person name="Maehara T."/>
            <person name="Masukawa M."/>
            <person name="Mizubayashi T."/>
            <person name="Mukai Y."/>
            <person name="Nagasaki H."/>
            <person name="Nagata Y."/>
            <person name="Naito S."/>
            <person name="Nakashima M."/>
            <person name="Nakama Y."/>
            <person name="Nakamichi Y."/>
            <person name="Nakamura M."/>
            <person name="Meguro A."/>
            <person name="Negishi M."/>
            <person name="Ohta I."/>
            <person name="Ohta T."/>
            <person name="Okamoto M."/>
            <person name="Ono N."/>
            <person name="Saji S."/>
            <person name="Sakaguchi M."/>
            <person name="Sakai K."/>
            <person name="Shibata M."/>
            <person name="Shimokawa T."/>
            <person name="Song J."/>
            <person name="Takazaki Y."/>
            <person name="Terasawa K."/>
            <person name="Tsugane M."/>
            <person name="Tsuji K."/>
            <person name="Ueda S."/>
            <person name="Waki K."/>
            <person name="Yamagata H."/>
            <person name="Yamamoto M."/>
            <person name="Yamamoto S."/>
            <person name="Yamane H."/>
            <person name="Yoshiki S."/>
            <person name="Yoshihara R."/>
            <person name="Yukawa K."/>
            <person name="Zhong H."/>
            <person name="Yano M."/>
            <person name="Yuan Q."/>
            <person name="Ouyang S."/>
            <person name="Liu J."/>
            <person name="Jones K.M."/>
            <person name="Gansberger K."/>
            <person name="Moffat K."/>
            <person name="Hill J."/>
            <person name="Bera J."/>
            <person name="Fadrosh D."/>
            <person name="Jin S."/>
            <person name="Johri S."/>
            <person name="Kim M."/>
            <person name="Overton L."/>
            <person name="Reardon M."/>
            <person name="Tsitrin T."/>
            <person name="Vuong H."/>
            <person name="Weaver B."/>
            <person name="Ciecko A."/>
            <person name="Tallon L."/>
            <person name="Jackson J."/>
            <person name="Pai G."/>
            <person name="Aken S.V."/>
            <person name="Utterback T."/>
            <person name="Reidmuller S."/>
            <person name="Feldblyum T."/>
            <person name="Hsiao J."/>
            <person name="Zismann V."/>
            <person name="Iobst S."/>
            <person name="de Vazeille A.R."/>
            <person name="Buell C.R."/>
            <person name="Ying K."/>
            <person name="Li Y."/>
            <person name="Lu T."/>
            <person name="Huang Y."/>
            <person name="Zhao Q."/>
            <person name="Feng Q."/>
            <person name="Zhang L."/>
            <person name="Zhu J."/>
            <person name="Weng Q."/>
            <person name="Mu J."/>
            <person name="Lu Y."/>
            <person name="Fan D."/>
            <person name="Liu Y."/>
            <person name="Guan J."/>
            <person name="Zhang Y."/>
            <person name="Yu S."/>
            <person name="Liu X."/>
            <person name="Zhang Y."/>
            <person name="Hong G."/>
            <person name="Han B."/>
            <person name="Choisne N."/>
            <person name="Demange N."/>
            <person name="Orjeda G."/>
            <person name="Samain S."/>
            <person name="Cattolico L."/>
            <person name="Pelletier E."/>
            <person name="Couloux A."/>
            <person name="Segurens B."/>
            <person name="Wincker P."/>
            <person name="D'Hont A."/>
            <person name="Scarpelli C."/>
            <person name="Weissenbach J."/>
            <person name="Salanoubat M."/>
            <person name="Quetier F."/>
            <person name="Yu Y."/>
            <person name="Kim H.R."/>
            <person name="Rambo T."/>
            <person name="Currie J."/>
            <person name="Collura K."/>
            <person name="Luo M."/>
            <person name="Yang T."/>
            <person name="Ammiraju J.S.S."/>
            <person name="Engler F."/>
            <person name="Soderlund C."/>
            <person name="Wing R.A."/>
            <person name="Palmer L.E."/>
            <person name="de la Bastide M."/>
            <person name="Spiegel L."/>
            <person name="Nascimento L."/>
            <person name="Zutavern T."/>
            <person name="O'Shaughnessy A."/>
            <person name="Dike S."/>
            <person name="Dedhia N."/>
            <person name="Preston R."/>
            <person name="Balija V."/>
            <person name="McCombie W.R."/>
            <person name="Chow T."/>
            <person name="Chen H."/>
            <person name="Chung M."/>
            <person name="Chen C."/>
            <person name="Shaw J."/>
            <person name="Wu H."/>
            <person name="Hsiao K."/>
            <person name="Chao Y."/>
            <person name="Chu M."/>
            <person name="Cheng C."/>
            <person name="Hour A."/>
            <person name="Lee P."/>
            <person name="Lin S."/>
            <person name="Lin Y."/>
            <person name="Liou J."/>
            <person name="Liu S."/>
            <person name="Hsing Y."/>
            <person name="Raghuvanshi S."/>
            <person name="Mohanty A."/>
            <person name="Bharti A.K."/>
            <person name="Gaur A."/>
            <person name="Gupta V."/>
            <person name="Kumar D."/>
            <person name="Ravi V."/>
            <person name="Vij S."/>
            <person name="Kapur A."/>
            <person name="Khurana P."/>
            <person name="Khurana P."/>
            <person name="Khurana J.P."/>
            <person name="Tyagi A.K."/>
            <person name="Gaikwad K."/>
            <person name="Singh A."/>
            <person name="Dalal V."/>
            <person name="Srivastava S."/>
            <person name="Dixit A."/>
            <person name="Pal A.K."/>
            <person name="Ghazi I.A."/>
            <person name="Yadav M."/>
            <person name="Pandit A."/>
            <person name="Bhargava A."/>
            <person name="Sureshbabu K."/>
            <person name="Batra K."/>
            <person name="Sharma T.R."/>
            <person name="Mohapatra T."/>
            <person name="Singh N.K."/>
            <person name="Messing J."/>
            <person name="Nelson A.B."/>
            <person name="Fuks G."/>
            <person name="Kavchok S."/>
            <person name="Keizer G."/>
            <person name="Linton E."/>
            <person name="Llaca V."/>
            <person name="Song R."/>
            <person name="Tanyolac B."/>
            <person name="Young S."/>
            <person name="Ho-Il K."/>
            <person name="Hahn J.H."/>
            <person name="Sangsakoo G."/>
            <person name="Vanavichit A."/>
            <person name="de Mattos Luiz.A.T."/>
            <person name="Zimmer P.D."/>
            <person name="Malone G."/>
            <person name="Dellagostin O."/>
            <person name="de Oliveira A.C."/>
            <person name="Bevan M."/>
            <person name="Bancroft I."/>
            <person name="Minx P."/>
            <person name="Cordum H."/>
            <person name="Wilson R."/>
            <person name="Cheng Z."/>
            <person name="Jin W."/>
            <person name="Jiang J."/>
            <person name="Leong S.A."/>
            <person name="Iwama H."/>
            <person name="Gojobori T."/>
            <person name="Itoh T."/>
            <person name="Niimura Y."/>
            <person name="Fujii Y."/>
            <person name="Habara T."/>
            <person name="Sakai H."/>
            <person name="Sato Y."/>
            <person name="Wilson G."/>
            <person name="Kumar K."/>
            <person name="McCouch S."/>
            <person name="Juretic N."/>
            <person name="Hoen D."/>
            <person name="Wright S."/>
            <person name="Bruskiewich R."/>
            <person name="Bureau T."/>
            <person name="Miyao A."/>
            <person name="Hirochika H."/>
            <person name="Nishikawa T."/>
            <person name="Kadowaki K."/>
            <person name="Sugiura M."/>
            <person name="Burr B."/>
            <person name="Sasaki T."/>
        </authorList>
    </citation>
    <scope>NUCLEOTIDE SEQUENCE [LARGE SCALE GENOMIC DNA]</scope>
    <source>
        <strain evidence="2">cv. Nipponbare</strain>
    </source>
</reference>
<evidence type="ECO:0000313" key="1">
    <source>
        <dbReference type="EMBL" id="BAH94334.1"/>
    </source>
</evidence>
<protein>
    <submittedName>
        <fullName evidence="1">Os08g0451650 protein</fullName>
    </submittedName>
</protein>
<name>C7J6C5_ORYSJ</name>
<organism evidence="1 2">
    <name type="scientific">Oryza sativa subsp. japonica</name>
    <name type="common">Rice</name>
    <dbReference type="NCBI Taxonomy" id="39947"/>
    <lineage>
        <taxon>Eukaryota</taxon>
        <taxon>Viridiplantae</taxon>
        <taxon>Streptophyta</taxon>
        <taxon>Embryophyta</taxon>
        <taxon>Tracheophyta</taxon>
        <taxon>Spermatophyta</taxon>
        <taxon>Magnoliopsida</taxon>
        <taxon>Liliopsida</taxon>
        <taxon>Poales</taxon>
        <taxon>Poaceae</taxon>
        <taxon>BOP clade</taxon>
        <taxon>Oryzoideae</taxon>
        <taxon>Oryzeae</taxon>
        <taxon>Oryzinae</taxon>
        <taxon>Oryza</taxon>
        <taxon>Oryza sativa</taxon>
    </lineage>
</organism>
<dbReference type="KEGG" id="dosa:Os08g0451650"/>
<dbReference type="Proteomes" id="UP000000763">
    <property type="component" value="Chromosome 8"/>
</dbReference>